<name>A0A1W0WFK6_HYPEX</name>
<evidence type="ECO:0000313" key="2">
    <source>
        <dbReference type="EMBL" id="OQV13984.1"/>
    </source>
</evidence>
<organism evidence="2 3">
    <name type="scientific">Hypsibius exemplaris</name>
    <name type="common">Freshwater tardigrade</name>
    <dbReference type="NCBI Taxonomy" id="2072580"/>
    <lineage>
        <taxon>Eukaryota</taxon>
        <taxon>Metazoa</taxon>
        <taxon>Ecdysozoa</taxon>
        <taxon>Tardigrada</taxon>
        <taxon>Eutardigrada</taxon>
        <taxon>Parachela</taxon>
        <taxon>Hypsibioidea</taxon>
        <taxon>Hypsibiidae</taxon>
        <taxon>Hypsibius</taxon>
    </lineage>
</organism>
<reference evidence="3" key="1">
    <citation type="submission" date="2017-01" db="EMBL/GenBank/DDBJ databases">
        <title>Comparative genomics of anhydrobiosis in the tardigrade Hypsibius dujardini.</title>
        <authorList>
            <person name="Yoshida Y."/>
            <person name="Koutsovoulos G."/>
            <person name="Laetsch D."/>
            <person name="Stevens L."/>
            <person name="Kumar S."/>
            <person name="Horikawa D."/>
            <person name="Ishino K."/>
            <person name="Komine S."/>
            <person name="Tomita M."/>
            <person name="Blaxter M."/>
            <person name="Arakawa K."/>
        </authorList>
    </citation>
    <scope>NUCLEOTIDE SEQUENCE [LARGE SCALE GENOMIC DNA]</scope>
    <source>
        <strain evidence="3">Z151</strain>
    </source>
</reference>
<accession>A0A1W0WFK6</accession>
<proteinExistence type="predicted"/>
<protein>
    <submittedName>
        <fullName evidence="2">Uncharacterized protein</fullName>
    </submittedName>
</protein>
<dbReference type="AlphaFoldDB" id="A0A1W0WFK6"/>
<evidence type="ECO:0000313" key="3">
    <source>
        <dbReference type="Proteomes" id="UP000192578"/>
    </source>
</evidence>
<keyword evidence="3" id="KW-1185">Reference proteome</keyword>
<dbReference type="EMBL" id="MTYJ01000113">
    <property type="protein sequence ID" value="OQV13984.1"/>
    <property type="molecule type" value="Genomic_DNA"/>
</dbReference>
<dbReference type="Proteomes" id="UP000192578">
    <property type="component" value="Unassembled WGS sequence"/>
</dbReference>
<comment type="caution">
    <text evidence="2">The sequence shown here is derived from an EMBL/GenBank/DDBJ whole genome shotgun (WGS) entry which is preliminary data.</text>
</comment>
<evidence type="ECO:0000256" key="1">
    <source>
        <dbReference type="SAM" id="MobiDB-lite"/>
    </source>
</evidence>
<feature type="region of interest" description="Disordered" evidence="1">
    <location>
        <begin position="1"/>
        <end position="28"/>
    </location>
</feature>
<sequence>MAPSFGKQLHLNTKDTDRRNPPRFSFEETESYAASLKRLGASESNIESTMQYISQQVRGTSSGFDIAESYTSTSQRFYSPKKTKKWLIGASTSSPESCGAINPCGKLWKNVTKGFQMWQKRSRTNGKKPLHVIKEFEK</sequence>
<gene>
    <name evidence="2" type="ORF">BV898_11865</name>
</gene>